<name>A0A6J5SV13_9CAUD</name>
<organism evidence="1">
    <name type="scientific">uncultured Caudovirales phage</name>
    <dbReference type="NCBI Taxonomy" id="2100421"/>
    <lineage>
        <taxon>Viruses</taxon>
        <taxon>Duplodnaviria</taxon>
        <taxon>Heunggongvirae</taxon>
        <taxon>Uroviricota</taxon>
        <taxon>Caudoviricetes</taxon>
        <taxon>Peduoviridae</taxon>
        <taxon>Maltschvirus</taxon>
        <taxon>Maltschvirus maltsch</taxon>
    </lineage>
</organism>
<evidence type="ECO:0000313" key="1">
    <source>
        <dbReference type="EMBL" id="CAB4218267.1"/>
    </source>
</evidence>
<protein>
    <submittedName>
        <fullName evidence="1">Uncharacterized protein</fullName>
    </submittedName>
</protein>
<gene>
    <name evidence="1" type="ORF">UFOVP1604_13</name>
</gene>
<dbReference type="EMBL" id="LR797474">
    <property type="protein sequence ID" value="CAB4218267.1"/>
    <property type="molecule type" value="Genomic_DNA"/>
</dbReference>
<proteinExistence type="predicted"/>
<accession>A0A6J5SV13</accession>
<reference evidence="1" key="1">
    <citation type="submission" date="2020-05" db="EMBL/GenBank/DDBJ databases">
        <authorList>
            <person name="Chiriac C."/>
            <person name="Salcher M."/>
            <person name="Ghai R."/>
            <person name="Kavagutti S V."/>
        </authorList>
    </citation>
    <scope>NUCLEOTIDE SEQUENCE</scope>
</reference>
<sequence>MIDSVDRTLEIIFVKDQKQFIQIFIKKQKCDYLLNVNKIIKEKFDQDILVPNKIQSFLINYEIKKLIDKAINVRNRKYNRIIYVNAGLSASNINNTVKFLNTAYTTIDFVPHLIDSELEIGDLAGVDTIKKGQ</sequence>